<accession>A0A820D847</accession>
<dbReference type="OrthoDB" id="9982111at2759"/>
<dbReference type="EMBL" id="CAJOAY010010403">
    <property type="protein sequence ID" value="CAF4221120.1"/>
    <property type="molecule type" value="Genomic_DNA"/>
</dbReference>
<dbReference type="AlphaFoldDB" id="A0A820D847"/>
<reference evidence="2" key="1">
    <citation type="submission" date="2021-02" db="EMBL/GenBank/DDBJ databases">
        <authorList>
            <person name="Nowell W R."/>
        </authorList>
    </citation>
    <scope>NUCLEOTIDE SEQUENCE</scope>
</reference>
<evidence type="ECO:0000313" key="1">
    <source>
        <dbReference type="EMBL" id="CAF1517064.1"/>
    </source>
</evidence>
<evidence type="ECO:0000313" key="2">
    <source>
        <dbReference type="EMBL" id="CAF4221120.1"/>
    </source>
</evidence>
<proteinExistence type="predicted"/>
<name>A0A820D847_9BILA</name>
<comment type="caution">
    <text evidence="2">The sequence shown here is derived from an EMBL/GenBank/DDBJ whole genome shotgun (WGS) entry which is preliminary data.</text>
</comment>
<dbReference type="EMBL" id="CAJNON010002807">
    <property type="protein sequence ID" value="CAF1517064.1"/>
    <property type="molecule type" value="Genomic_DNA"/>
</dbReference>
<sequence length="85" mass="9801">MSLCYGLLNIDVQVRSTFVNIAEQTFSYLTNFKNSLRSFSYPTSALFTILLFHLKNCDALDQDPPRQAFIINTDLENVIQDQQSY</sequence>
<evidence type="ECO:0000313" key="3">
    <source>
        <dbReference type="Proteomes" id="UP000663881"/>
    </source>
</evidence>
<gene>
    <name evidence="2" type="ORF">OKA104_LOCUS42047</name>
    <name evidence="1" type="ORF">VCS650_LOCUS43088</name>
</gene>
<dbReference type="Proteomes" id="UP000663891">
    <property type="component" value="Unassembled WGS sequence"/>
</dbReference>
<protein>
    <submittedName>
        <fullName evidence="2">Uncharacterized protein</fullName>
    </submittedName>
</protein>
<organism evidence="2 3">
    <name type="scientific">Adineta steineri</name>
    <dbReference type="NCBI Taxonomy" id="433720"/>
    <lineage>
        <taxon>Eukaryota</taxon>
        <taxon>Metazoa</taxon>
        <taxon>Spiralia</taxon>
        <taxon>Gnathifera</taxon>
        <taxon>Rotifera</taxon>
        <taxon>Eurotatoria</taxon>
        <taxon>Bdelloidea</taxon>
        <taxon>Adinetida</taxon>
        <taxon>Adinetidae</taxon>
        <taxon>Adineta</taxon>
    </lineage>
</organism>
<dbReference type="Proteomes" id="UP000663881">
    <property type="component" value="Unassembled WGS sequence"/>
</dbReference>